<dbReference type="EMBL" id="CACVBM020001767">
    <property type="protein sequence ID" value="CAA7059336.1"/>
    <property type="molecule type" value="Genomic_DNA"/>
</dbReference>
<dbReference type="Proteomes" id="UP000467841">
    <property type="component" value="Unassembled WGS sequence"/>
</dbReference>
<feature type="compositionally biased region" description="Basic residues" evidence="1">
    <location>
        <begin position="104"/>
        <end position="130"/>
    </location>
</feature>
<feature type="region of interest" description="Disordered" evidence="1">
    <location>
        <begin position="56"/>
        <end position="171"/>
    </location>
</feature>
<protein>
    <submittedName>
        <fullName evidence="3">Uncharacterized protein</fullName>
    </submittedName>
</protein>
<keyword evidence="2" id="KW-0472">Membrane</keyword>
<name>A0A6D2L139_9BRAS</name>
<reference evidence="3" key="1">
    <citation type="submission" date="2020-01" db="EMBL/GenBank/DDBJ databases">
        <authorList>
            <person name="Mishra B."/>
        </authorList>
    </citation>
    <scope>NUCLEOTIDE SEQUENCE [LARGE SCALE GENOMIC DNA]</scope>
</reference>
<proteinExistence type="predicted"/>
<keyword evidence="4" id="KW-1185">Reference proteome</keyword>
<evidence type="ECO:0000313" key="4">
    <source>
        <dbReference type="Proteomes" id="UP000467841"/>
    </source>
</evidence>
<comment type="caution">
    <text evidence="3">The sequence shown here is derived from an EMBL/GenBank/DDBJ whole genome shotgun (WGS) entry which is preliminary data.</text>
</comment>
<dbReference type="AlphaFoldDB" id="A0A6D2L139"/>
<gene>
    <name evidence="3" type="ORF">MERR_LOCUS46572</name>
</gene>
<feature type="compositionally biased region" description="Basic and acidic residues" evidence="1">
    <location>
        <begin position="138"/>
        <end position="149"/>
    </location>
</feature>
<feature type="transmembrane region" description="Helical" evidence="2">
    <location>
        <begin position="209"/>
        <end position="233"/>
    </location>
</feature>
<sequence length="236" mass="26790">MDFIKTSSLRALIELTFQRNWNGLIWMSRKGVIQKSEDCPDGSIEKRAGWPRNEFPRSAKVIRPSLPKPRPITHTTRETSRGRPSSTSRQPRTTSRASREKPRGRATRVPRPMRVRPGKPSHVRPKHRPNLHPPTTAADHESSGHDRSDAATMTRCPADRPDRPSNAAVDPKPVLKPVSYFQARLNPKPPRRPSTIYILFSLLRKRAALVFRFPTLSFIAIMFSSSLCVFALIMSE</sequence>
<feature type="compositionally biased region" description="Low complexity" evidence="1">
    <location>
        <begin position="82"/>
        <end position="96"/>
    </location>
</feature>
<evidence type="ECO:0000256" key="2">
    <source>
        <dbReference type="SAM" id="Phobius"/>
    </source>
</evidence>
<accession>A0A6D2L139</accession>
<organism evidence="3 4">
    <name type="scientific">Microthlaspi erraticum</name>
    <dbReference type="NCBI Taxonomy" id="1685480"/>
    <lineage>
        <taxon>Eukaryota</taxon>
        <taxon>Viridiplantae</taxon>
        <taxon>Streptophyta</taxon>
        <taxon>Embryophyta</taxon>
        <taxon>Tracheophyta</taxon>
        <taxon>Spermatophyta</taxon>
        <taxon>Magnoliopsida</taxon>
        <taxon>eudicotyledons</taxon>
        <taxon>Gunneridae</taxon>
        <taxon>Pentapetalae</taxon>
        <taxon>rosids</taxon>
        <taxon>malvids</taxon>
        <taxon>Brassicales</taxon>
        <taxon>Brassicaceae</taxon>
        <taxon>Coluteocarpeae</taxon>
        <taxon>Microthlaspi</taxon>
    </lineage>
</organism>
<keyword evidence="2" id="KW-0812">Transmembrane</keyword>
<keyword evidence="2" id="KW-1133">Transmembrane helix</keyword>
<evidence type="ECO:0000313" key="3">
    <source>
        <dbReference type="EMBL" id="CAA7059336.1"/>
    </source>
</evidence>
<evidence type="ECO:0000256" key="1">
    <source>
        <dbReference type="SAM" id="MobiDB-lite"/>
    </source>
</evidence>